<dbReference type="NCBIfam" id="NF004398">
    <property type="entry name" value="PRK05756.1"/>
    <property type="match status" value="1"/>
</dbReference>
<sequence>MRILSIQSSVAYGHVGNSAAVFPLQRLGHEVWPVSTVQFSNHTGYGAWRGQVFEPAMVAEVIAGIEDRGALGTADALLTGYLGSPGVAEVVLQTLTHLRELNPTVRYCCDPVMGDVGRGMFVLPGLPELIRTTVVPAADVVTPNAYELSFLASGIDPTATPTTDEQIRVHESVRTIEGVLAAVDAVRALGPSTVLVTSVEHAGVADDEIGLIAVDDTGAFEVATPRLPLSVNGAGDVTAAVFLAHLSAGVETALARVASTVFDILDATREAGTREIQLIAAQDQIAHPSARFPVRRIR</sequence>
<dbReference type="RefSeq" id="WP_137451481.1">
    <property type="nucleotide sequence ID" value="NZ_SZZH01000006.1"/>
</dbReference>
<organism evidence="7 8">
    <name type="scientific">Nakamurella flava</name>
    <dbReference type="NCBI Taxonomy" id="2576308"/>
    <lineage>
        <taxon>Bacteria</taxon>
        <taxon>Bacillati</taxon>
        <taxon>Actinomycetota</taxon>
        <taxon>Actinomycetes</taxon>
        <taxon>Nakamurellales</taxon>
        <taxon>Nakamurellaceae</taxon>
        <taxon>Nakamurella</taxon>
    </lineage>
</organism>
<gene>
    <name evidence="7" type="primary">pdxY</name>
    <name evidence="7" type="ORF">FDO65_20035</name>
</gene>
<evidence type="ECO:0000256" key="3">
    <source>
        <dbReference type="ARBA" id="ARBA00022741"/>
    </source>
</evidence>
<evidence type="ECO:0000313" key="7">
    <source>
        <dbReference type="EMBL" id="TKV57095.1"/>
    </source>
</evidence>
<feature type="domain" description="Pyridoxamine kinase/Phosphomethylpyrimidine kinase" evidence="6">
    <location>
        <begin position="74"/>
        <end position="253"/>
    </location>
</feature>
<dbReference type="GO" id="GO:0009443">
    <property type="term" value="P:pyridoxal 5'-phosphate salvage"/>
    <property type="evidence" value="ECO:0007669"/>
    <property type="project" value="InterPro"/>
</dbReference>
<dbReference type="EMBL" id="SZZH01000006">
    <property type="protein sequence ID" value="TKV57095.1"/>
    <property type="molecule type" value="Genomic_DNA"/>
</dbReference>
<dbReference type="InterPro" id="IPR013749">
    <property type="entry name" value="PM/HMP-P_kinase-1"/>
</dbReference>
<dbReference type="EC" id="2.7.1.35" evidence="1"/>
<dbReference type="OrthoDB" id="9800808at2"/>
<dbReference type="Proteomes" id="UP000306985">
    <property type="component" value="Unassembled WGS sequence"/>
</dbReference>
<dbReference type="GO" id="GO:0005524">
    <property type="term" value="F:ATP binding"/>
    <property type="evidence" value="ECO:0007669"/>
    <property type="project" value="UniProtKB-KW"/>
</dbReference>
<dbReference type="InterPro" id="IPR004625">
    <property type="entry name" value="PyrdxlKinase"/>
</dbReference>
<evidence type="ECO:0000259" key="6">
    <source>
        <dbReference type="Pfam" id="PF08543"/>
    </source>
</evidence>
<dbReference type="GO" id="GO:0008478">
    <property type="term" value="F:pyridoxal kinase activity"/>
    <property type="evidence" value="ECO:0007669"/>
    <property type="project" value="UniProtKB-EC"/>
</dbReference>
<dbReference type="CDD" id="cd01173">
    <property type="entry name" value="pyridoxal_pyridoxamine_kinase"/>
    <property type="match status" value="1"/>
</dbReference>
<keyword evidence="3" id="KW-0547">Nucleotide-binding</keyword>
<keyword evidence="8" id="KW-1185">Reference proteome</keyword>
<dbReference type="NCBIfam" id="TIGR00687">
    <property type="entry name" value="pyridox_kin"/>
    <property type="match status" value="1"/>
</dbReference>
<dbReference type="SUPFAM" id="SSF53613">
    <property type="entry name" value="Ribokinase-like"/>
    <property type="match status" value="1"/>
</dbReference>
<evidence type="ECO:0000313" key="8">
    <source>
        <dbReference type="Proteomes" id="UP000306985"/>
    </source>
</evidence>
<proteinExistence type="predicted"/>
<dbReference type="Pfam" id="PF08543">
    <property type="entry name" value="Phos_pyr_kin"/>
    <property type="match status" value="1"/>
</dbReference>
<dbReference type="PANTHER" id="PTHR10534:SF2">
    <property type="entry name" value="PYRIDOXAL KINASE"/>
    <property type="match status" value="1"/>
</dbReference>
<accession>A0A4V6CRD4</accession>
<keyword evidence="5" id="KW-0067">ATP-binding</keyword>
<dbReference type="AlphaFoldDB" id="A0A4V6CRD4"/>
<dbReference type="InterPro" id="IPR029056">
    <property type="entry name" value="Ribokinase-like"/>
</dbReference>
<evidence type="ECO:0000256" key="2">
    <source>
        <dbReference type="ARBA" id="ARBA00022679"/>
    </source>
</evidence>
<reference evidence="7 8" key="1">
    <citation type="submission" date="2019-05" db="EMBL/GenBank/DDBJ databases">
        <title>Nakamurella sp. N5BH11, whole genome shotgun sequence.</title>
        <authorList>
            <person name="Tuo L."/>
        </authorList>
    </citation>
    <scope>NUCLEOTIDE SEQUENCE [LARGE SCALE GENOMIC DNA]</scope>
    <source>
        <strain evidence="7 8">N5BH11</strain>
    </source>
</reference>
<evidence type="ECO:0000256" key="4">
    <source>
        <dbReference type="ARBA" id="ARBA00022777"/>
    </source>
</evidence>
<keyword evidence="4 7" id="KW-0418">Kinase</keyword>
<evidence type="ECO:0000256" key="1">
    <source>
        <dbReference type="ARBA" id="ARBA00012104"/>
    </source>
</evidence>
<dbReference type="GO" id="GO:0005829">
    <property type="term" value="C:cytosol"/>
    <property type="evidence" value="ECO:0007669"/>
    <property type="project" value="TreeGrafter"/>
</dbReference>
<evidence type="ECO:0000256" key="5">
    <source>
        <dbReference type="ARBA" id="ARBA00022840"/>
    </source>
</evidence>
<dbReference type="Gene3D" id="3.40.1190.20">
    <property type="match status" value="1"/>
</dbReference>
<comment type="caution">
    <text evidence="7">The sequence shown here is derived from an EMBL/GenBank/DDBJ whole genome shotgun (WGS) entry which is preliminary data.</text>
</comment>
<dbReference type="PANTHER" id="PTHR10534">
    <property type="entry name" value="PYRIDOXAL KINASE"/>
    <property type="match status" value="1"/>
</dbReference>
<protein>
    <recommendedName>
        <fullName evidence="1">pyridoxal kinase</fullName>
        <ecNumber evidence="1">2.7.1.35</ecNumber>
    </recommendedName>
</protein>
<name>A0A4V6CRD4_9ACTN</name>
<keyword evidence="2 7" id="KW-0808">Transferase</keyword>